<keyword evidence="5 7" id="KW-1133">Transmembrane helix</keyword>
<reference evidence="10" key="1">
    <citation type="submission" date="2020-05" db="EMBL/GenBank/DDBJ databases">
        <authorList>
            <person name="Chiriac C."/>
            <person name="Salcher M."/>
            <person name="Ghai R."/>
            <person name="Kavagutti S V."/>
        </authorList>
    </citation>
    <scope>NUCLEOTIDE SEQUENCE</scope>
</reference>
<keyword evidence="6 7" id="KW-0472">Membrane</keyword>
<evidence type="ECO:0000256" key="1">
    <source>
        <dbReference type="ARBA" id="ARBA00004651"/>
    </source>
</evidence>
<evidence type="ECO:0000256" key="2">
    <source>
        <dbReference type="ARBA" id="ARBA00022448"/>
    </source>
</evidence>
<evidence type="ECO:0000259" key="8">
    <source>
        <dbReference type="Pfam" id="PF02687"/>
    </source>
</evidence>
<feature type="transmembrane region" description="Helical" evidence="7">
    <location>
        <begin position="252"/>
        <end position="272"/>
    </location>
</feature>
<evidence type="ECO:0000256" key="6">
    <source>
        <dbReference type="ARBA" id="ARBA00023136"/>
    </source>
</evidence>
<accession>A0A6J6IMB6</accession>
<dbReference type="EMBL" id="CAEZVF010000143">
    <property type="protein sequence ID" value="CAB4625519.1"/>
    <property type="molecule type" value="Genomic_DNA"/>
</dbReference>
<keyword evidence="4 7" id="KW-0812">Transmembrane</keyword>
<dbReference type="PANTHER" id="PTHR43738:SF1">
    <property type="entry name" value="HEMIN TRANSPORT SYSTEM PERMEASE PROTEIN HRTB-RELATED"/>
    <property type="match status" value="1"/>
</dbReference>
<organism evidence="10">
    <name type="scientific">freshwater metagenome</name>
    <dbReference type="NCBI Taxonomy" id="449393"/>
    <lineage>
        <taxon>unclassified sequences</taxon>
        <taxon>metagenomes</taxon>
        <taxon>ecological metagenomes</taxon>
    </lineage>
</organism>
<dbReference type="InterPro" id="IPR003838">
    <property type="entry name" value="ABC3_permease_C"/>
</dbReference>
<feature type="transmembrane region" description="Helical" evidence="7">
    <location>
        <begin position="300"/>
        <end position="325"/>
    </location>
</feature>
<evidence type="ECO:0000256" key="7">
    <source>
        <dbReference type="SAM" id="Phobius"/>
    </source>
</evidence>
<evidence type="ECO:0000256" key="4">
    <source>
        <dbReference type="ARBA" id="ARBA00022692"/>
    </source>
</evidence>
<evidence type="ECO:0000256" key="5">
    <source>
        <dbReference type="ARBA" id="ARBA00022989"/>
    </source>
</evidence>
<dbReference type="GO" id="GO:0005886">
    <property type="term" value="C:plasma membrane"/>
    <property type="evidence" value="ECO:0007669"/>
    <property type="project" value="UniProtKB-SubCell"/>
</dbReference>
<protein>
    <submittedName>
        <fullName evidence="10">Unannotated protein</fullName>
    </submittedName>
</protein>
<dbReference type="PANTHER" id="PTHR43738">
    <property type="entry name" value="ABC TRANSPORTER, MEMBRANE PROTEIN"/>
    <property type="match status" value="1"/>
</dbReference>
<sequence>MWFALRHVRSGRTRFTLFAALVALVSGLIMLLTGLGLGLGDASISGMNQVDADAVVEQNGVRLSIGRSLVDLSTVEKAAAVKGVKSAEPLGLYTVSVRGTNTGKGPADDIALIGAREGSWVLPDGAQSMNANTAVADTALEDLGYKVGDTISVEPSKRKLTIGAFVDAGTYSHLPMVFVPVKTWQQVRFGPVDGVGQIPPGAYKQVSAVALQLTDTKAPAIETALANDNLTVATGKAATAATPGYKEETGTISLMVFFLYLIGALLVATFFWNATVQRTGEFAVMRAIGAGRSRMVREHLVEVSLIALTGLVAAVILSTGISALLPQGVPFLLPFATVISTAIGLFIISLIAGAISLRKVIKVDPLLALGRNV</sequence>
<evidence type="ECO:0000256" key="3">
    <source>
        <dbReference type="ARBA" id="ARBA00022475"/>
    </source>
</evidence>
<evidence type="ECO:0000313" key="10">
    <source>
        <dbReference type="EMBL" id="CAB4625519.1"/>
    </source>
</evidence>
<feature type="domain" description="ABC3 transporter permease C-terminal" evidence="8">
    <location>
        <begin position="254"/>
        <end position="365"/>
    </location>
</feature>
<dbReference type="EMBL" id="CAEZSO010000103">
    <property type="protein sequence ID" value="CAB4544248.1"/>
    <property type="molecule type" value="Genomic_DNA"/>
</dbReference>
<keyword evidence="2" id="KW-0813">Transport</keyword>
<dbReference type="InterPro" id="IPR051125">
    <property type="entry name" value="ABC-4/HrtB_transporter"/>
</dbReference>
<comment type="subcellular location">
    <subcellularLocation>
        <location evidence="1">Cell membrane</location>
        <topology evidence="1">Multi-pass membrane protein</topology>
    </subcellularLocation>
</comment>
<dbReference type="AlphaFoldDB" id="A0A6J6IMB6"/>
<dbReference type="Pfam" id="PF02687">
    <property type="entry name" value="FtsX"/>
    <property type="match status" value="1"/>
</dbReference>
<proteinExistence type="predicted"/>
<feature type="transmembrane region" description="Helical" evidence="7">
    <location>
        <begin position="331"/>
        <end position="357"/>
    </location>
</feature>
<evidence type="ECO:0000313" key="9">
    <source>
        <dbReference type="EMBL" id="CAB4544248.1"/>
    </source>
</evidence>
<gene>
    <name evidence="9" type="ORF">UFOPK1446_00590</name>
    <name evidence="10" type="ORF">UFOPK1939_00903</name>
</gene>
<keyword evidence="3" id="KW-1003">Cell membrane</keyword>
<name>A0A6J6IMB6_9ZZZZ</name>